<evidence type="ECO:0000256" key="1">
    <source>
        <dbReference type="SAM" id="Phobius"/>
    </source>
</evidence>
<dbReference type="Pfam" id="PF05834">
    <property type="entry name" value="Lycopene_cycl"/>
    <property type="match status" value="1"/>
</dbReference>
<feature type="transmembrane region" description="Helical" evidence="1">
    <location>
        <begin position="12"/>
        <end position="29"/>
    </location>
</feature>
<dbReference type="EMBL" id="JBHUMB010000014">
    <property type="protein sequence ID" value="MFD2744466.1"/>
    <property type="molecule type" value="Genomic_DNA"/>
</dbReference>
<organism evidence="2 3">
    <name type="scientific">Sphingobacterium populi</name>
    <dbReference type="NCBI Taxonomy" id="1812824"/>
    <lineage>
        <taxon>Bacteria</taxon>
        <taxon>Pseudomonadati</taxon>
        <taxon>Bacteroidota</taxon>
        <taxon>Sphingobacteriia</taxon>
        <taxon>Sphingobacteriales</taxon>
        <taxon>Sphingobacteriaceae</taxon>
        <taxon>Sphingobacterium</taxon>
    </lineage>
</organism>
<dbReference type="Proteomes" id="UP001597418">
    <property type="component" value="Unassembled WGS sequence"/>
</dbReference>
<dbReference type="RefSeq" id="WP_066751863.1">
    <property type="nucleotide sequence ID" value="NZ_JBHUMB010000014.1"/>
</dbReference>
<dbReference type="SUPFAM" id="SSF51905">
    <property type="entry name" value="FAD/NAD(P)-binding domain"/>
    <property type="match status" value="1"/>
</dbReference>
<protein>
    <submittedName>
        <fullName evidence="2">Lycopene cyclase family protein</fullName>
    </submittedName>
</protein>
<evidence type="ECO:0000313" key="2">
    <source>
        <dbReference type="EMBL" id="MFD2744466.1"/>
    </source>
</evidence>
<reference evidence="3" key="1">
    <citation type="journal article" date="2019" name="Int. J. Syst. Evol. Microbiol.">
        <title>The Global Catalogue of Microorganisms (GCM) 10K type strain sequencing project: providing services to taxonomists for standard genome sequencing and annotation.</title>
        <authorList>
            <consortium name="The Broad Institute Genomics Platform"/>
            <consortium name="The Broad Institute Genome Sequencing Center for Infectious Disease"/>
            <person name="Wu L."/>
            <person name="Ma J."/>
        </authorList>
    </citation>
    <scope>NUCLEOTIDE SEQUENCE [LARGE SCALE GENOMIC DNA]</scope>
    <source>
        <strain evidence="3">KCTC 42247</strain>
    </source>
</reference>
<comment type="caution">
    <text evidence="2">The sequence shown here is derived from an EMBL/GenBank/DDBJ whole genome shotgun (WGS) entry which is preliminary data.</text>
</comment>
<keyword evidence="1" id="KW-0472">Membrane</keyword>
<gene>
    <name evidence="2" type="ORF">ACFSQ6_13790</name>
</gene>
<sequence>MERQQTGKNYNIAILGAGIAGVSLVLQGLKQNLWQDQSILLLGDSLDTGPNKRISFWAQNKDFVPEFPYLQWDKLAVISHEGNKIPLELDDYVYYSFDASAYRQHALTEIRKYKNVEVVEGTVQRIEQHDTYCDISSTQGNYQADYIFQTIYQKPILAPHSQYFLQHFTGWKIRTDQKFWNNDEAVIMDYRTSQEHGTSFIYGLPASDDEIFIEYTIFSKNLISKEEYAQKLSTYLAEVCMVSEYEVIETEYGVIPMTDHHFSRRDRRIYFLGSAGGDTRGSTGYTFTNTKRTIAHILQAFKQKTWPKMQQPKQWKGRFYDAILLHVLAQGKYPGHALFRDLFKNTRASDVFRFLDSQSDFKNDLRVMWSLQKWPFIVGMYNTLRLMIWKK</sequence>
<keyword evidence="1" id="KW-1133">Transmembrane helix</keyword>
<proteinExistence type="predicted"/>
<name>A0ABW5UEX6_9SPHI</name>
<dbReference type="InterPro" id="IPR036188">
    <property type="entry name" value="FAD/NAD-bd_sf"/>
</dbReference>
<accession>A0ABW5UEX6</accession>
<keyword evidence="3" id="KW-1185">Reference proteome</keyword>
<keyword evidence="1" id="KW-0812">Transmembrane</keyword>
<evidence type="ECO:0000313" key="3">
    <source>
        <dbReference type="Proteomes" id="UP001597418"/>
    </source>
</evidence>